<feature type="region of interest" description="Disordered" evidence="2">
    <location>
        <begin position="141"/>
        <end position="171"/>
    </location>
</feature>
<protein>
    <submittedName>
        <fullName evidence="3">Uncharacterized protein</fullName>
    </submittedName>
</protein>
<keyword evidence="4" id="KW-1185">Reference proteome</keyword>
<evidence type="ECO:0000313" key="4">
    <source>
        <dbReference type="Proteomes" id="UP001209570"/>
    </source>
</evidence>
<feature type="region of interest" description="Disordered" evidence="2">
    <location>
        <begin position="1"/>
        <end position="75"/>
    </location>
</feature>
<name>A0AAD5Q7Z2_PYTIN</name>
<sequence>MADSKYALRSGGSGAAASGRSPWRAMDLHTTTTTSSVRRAMNVSAGATSASATPPSTGQNAAGPQQPKPRSTEDSALSARNLLLRHKLSERKRFDSADYAMKKVRQVMDASSARSDVPDLATTTASAPSVGATVFRGALRDDGDVDMTPHDDANTASMTTTPPARRYGALTPKSSATDMSVLSARNIVIQRQLAERRQFDSADYQLAQLKRNAVSVSPPADVDMALDCWMDAVNSPLPTSRVVHPLSDEQTMSPSGSPLRATVVEGSTDVSQRASKYAGLSGADEVLRRKLAEKKRFDSADYNMAAAVSMAAQASSRMQPKHQFFPAAPSPREMRASPGMSAAVQPPPAPLQTPLAVATAGGNGTGYGKLCAANVLIRKKLKERKRFDSADYSMAQAGVETDMEISGMAAGDGGIGTAVSTTPLAGRVHAMAKFGTMQAMNPQAKHMKLSDGSGTRWVAPILAGSTDAQPRYPFATSDAMGGDQDHRLAARNIIIRRKLAERKRFDSADYFVAKKAAEQHE</sequence>
<dbReference type="InterPro" id="IPR006760">
    <property type="entry name" value="Endosulphine"/>
</dbReference>
<reference evidence="3" key="1">
    <citation type="submission" date="2021-12" db="EMBL/GenBank/DDBJ databases">
        <title>Prjna785345.</title>
        <authorList>
            <person name="Rujirawat T."/>
            <person name="Krajaejun T."/>
        </authorList>
    </citation>
    <scope>NUCLEOTIDE SEQUENCE</scope>
    <source>
        <strain evidence="3">Pi057C3</strain>
    </source>
</reference>
<feature type="compositionally biased region" description="Low complexity" evidence="2">
    <location>
        <begin position="7"/>
        <end position="21"/>
    </location>
</feature>
<evidence type="ECO:0000313" key="3">
    <source>
        <dbReference type="EMBL" id="KAJ0403068.1"/>
    </source>
</evidence>
<evidence type="ECO:0000256" key="1">
    <source>
        <dbReference type="ARBA" id="ARBA00010520"/>
    </source>
</evidence>
<feature type="compositionally biased region" description="Low complexity" evidence="2">
    <location>
        <begin position="44"/>
        <end position="58"/>
    </location>
</feature>
<dbReference type="Pfam" id="PF04667">
    <property type="entry name" value="Endosulfine"/>
    <property type="match status" value="2"/>
</dbReference>
<feature type="compositionally biased region" description="Basic and acidic residues" evidence="2">
    <location>
        <begin position="141"/>
        <end position="153"/>
    </location>
</feature>
<evidence type="ECO:0000256" key="2">
    <source>
        <dbReference type="SAM" id="MobiDB-lite"/>
    </source>
</evidence>
<comment type="similarity">
    <text evidence="1">Belongs to the endosulfine family.</text>
</comment>
<dbReference type="GO" id="GO:0005737">
    <property type="term" value="C:cytoplasm"/>
    <property type="evidence" value="ECO:0007669"/>
    <property type="project" value="TreeGrafter"/>
</dbReference>
<dbReference type="PANTHER" id="PTHR10358">
    <property type="entry name" value="ENDOSULFINE"/>
    <property type="match status" value="1"/>
</dbReference>
<comment type="caution">
    <text evidence="3">The sequence shown here is derived from an EMBL/GenBank/DDBJ whole genome shotgun (WGS) entry which is preliminary data.</text>
</comment>
<dbReference type="EMBL" id="JAKCXM010000089">
    <property type="protein sequence ID" value="KAJ0403068.1"/>
    <property type="molecule type" value="Genomic_DNA"/>
</dbReference>
<gene>
    <name evidence="3" type="ORF">P43SY_009135</name>
</gene>
<dbReference type="Proteomes" id="UP001209570">
    <property type="component" value="Unassembled WGS sequence"/>
</dbReference>
<feature type="region of interest" description="Disordered" evidence="2">
    <location>
        <begin position="328"/>
        <end position="347"/>
    </location>
</feature>
<dbReference type="PANTHER" id="PTHR10358:SF6">
    <property type="entry name" value="ENDOSULFINE, ISOFORM A"/>
    <property type="match status" value="1"/>
</dbReference>
<organism evidence="3 4">
    <name type="scientific">Pythium insidiosum</name>
    <name type="common">Pythiosis disease agent</name>
    <dbReference type="NCBI Taxonomy" id="114742"/>
    <lineage>
        <taxon>Eukaryota</taxon>
        <taxon>Sar</taxon>
        <taxon>Stramenopiles</taxon>
        <taxon>Oomycota</taxon>
        <taxon>Peronosporomycetes</taxon>
        <taxon>Pythiales</taxon>
        <taxon>Pythiaceae</taxon>
        <taxon>Pythium</taxon>
    </lineage>
</organism>
<dbReference type="AlphaFoldDB" id="A0AAD5Q7Z2"/>
<dbReference type="GO" id="GO:0004864">
    <property type="term" value="F:protein phosphatase inhibitor activity"/>
    <property type="evidence" value="ECO:0007669"/>
    <property type="project" value="TreeGrafter"/>
</dbReference>
<accession>A0AAD5Q7Z2</accession>
<proteinExistence type="inferred from homology"/>